<evidence type="ECO:0000313" key="9">
    <source>
        <dbReference type="EMBL" id="GJG57176.1"/>
    </source>
</evidence>
<dbReference type="PROSITE" id="PS50902">
    <property type="entry name" value="FLAVODOXIN_LIKE"/>
    <property type="match status" value="1"/>
</dbReference>
<dbReference type="NCBIfam" id="NF006738">
    <property type="entry name" value="PRK09267.1-4"/>
    <property type="match status" value="1"/>
</dbReference>
<comment type="similarity">
    <text evidence="2 7">Belongs to the flavodoxin family.</text>
</comment>
<dbReference type="Pfam" id="PF00258">
    <property type="entry name" value="Flavodoxin_1"/>
    <property type="match status" value="1"/>
</dbReference>
<evidence type="ECO:0000256" key="6">
    <source>
        <dbReference type="ARBA" id="ARBA00022982"/>
    </source>
</evidence>
<evidence type="ECO:0000259" key="8">
    <source>
        <dbReference type="PROSITE" id="PS50902"/>
    </source>
</evidence>
<dbReference type="InterPro" id="IPR010086">
    <property type="entry name" value="Flavodoxin_lc"/>
</dbReference>
<keyword evidence="10" id="KW-1185">Reference proteome</keyword>
<dbReference type="AlphaFoldDB" id="A0A9R1C701"/>
<sequence length="165" mass="17567">MKKTIVVYGSTTGTCQEVAEQIAQKLGVSDVKNISDVDADMLADYDNLILGTSTWGSGELQDDWYDGVEMLKAADLSGKTIALFGVGDAEGYSDTFCGGMASLYEAVKDSGARLIGQVDASTYTYDDSESVVDGKFVGLAIDSSESEGKTENRVDEWIDGIKGEL</sequence>
<dbReference type="NCBIfam" id="TIGR01752">
    <property type="entry name" value="flav_long"/>
    <property type="match status" value="1"/>
</dbReference>
<feature type="domain" description="Flavodoxin-like" evidence="8">
    <location>
        <begin position="4"/>
        <end position="162"/>
    </location>
</feature>
<keyword evidence="5 7" id="KW-0288">FMN</keyword>
<dbReference type="NCBIfam" id="NF006739">
    <property type="entry name" value="PRK09267.1-5"/>
    <property type="match status" value="1"/>
</dbReference>
<dbReference type="PANTHER" id="PTHR42809:SF1">
    <property type="entry name" value="FLAVODOXIN 1"/>
    <property type="match status" value="1"/>
</dbReference>
<dbReference type="GO" id="GO:0009055">
    <property type="term" value="F:electron transfer activity"/>
    <property type="evidence" value="ECO:0007669"/>
    <property type="project" value="UniProtKB-UniRule"/>
</dbReference>
<comment type="function">
    <text evidence="7">Low-potential electron donor to a number of redox enzymes.</text>
</comment>
<dbReference type="PRINTS" id="PR00369">
    <property type="entry name" value="FLAVODOXIN"/>
</dbReference>
<name>A0A9R1C701_9BACT</name>
<comment type="cofactor">
    <cofactor evidence="1 7">
        <name>FMN</name>
        <dbReference type="ChEBI" id="CHEBI:58210"/>
    </cofactor>
</comment>
<evidence type="ECO:0000256" key="2">
    <source>
        <dbReference type="ARBA" id="ARBA00005267"/>
    </source>
</evidence>
<comment type="caution">
    <text evidence="9">The sequence shown here is derived from an EMBL/GenBank/DDBJ whole genome shotgun (WGS) entry which is preliminary data.</text>
</comment>
<dbReference type="SUPFAM" id="SSF52218">
    <property type="entry name" value="Flavoproteins"/>
    <property type="match status" value="1"/>
</dbReference>
<accession>A0A9R1C701</accession>
<proteinExistence type="inferred from homology"/>
<dbReference type="InterPro" id="IPR008254">
    <property type="entry name" value="Flavodoxin/NO_synth"/>
</dbReference>
<organism evidence="9 10">
    <name type="scientific">Prevotella lacticifex</name>
    <dbReference type="NCBI Taxonomy" id="2854755"/>
    <lineage>
        <taxon>Bacteria</taxon>
        <taxon>Pseudomonadati</taxon>
        <taxon>Bacteroidota</taxon>
        <taxon>Bacteroidia</taxon>
        <taxon>Bacteroidales</taxon>
        <taxon>Prevotellaceae</taxon>
        <taxon>Prevotella</taxon>
    </lineage>
</organism>
<dbReference type="GO" id="GO:0010181">
    <property type="term" value="F:FMN binding"/>
    <property type="evidence" value="ECO:0007669"/>
    <property type="project" value="UniProtKB-UniRule"/>
</dbReference>
<dbReference type="EMBL" id="BPUB01000001">
    <property type="protein sequence ID" value="GJG57176.1"/>
    <property type="molecule type" value="Genomic_DNA"/>
</dbReference>
<dbReference type="RefSeq" id="WP_223929713.1">
    <property type="nucleotide sequence ID" value="NZ_BPTU01000003.1"/>
</dbReference>
<keyword evidence="3 7" id="KW-0813">Transport</keyword>
<keyword evidence="6 7" id="KW-0249">Electron transport</keyword>
<gene>
    <name evidence="9" type="primary">fldA</name>
    <name evidence="9" type="ORF">PRLR5076_00270</name>
</gene>
<dbReference type="InterPro" id="IPR001094">
    <property type="entry name" value="Flavdoxin-like"/>
</dbReference>
<dbReference type="InterPro" id="IPR050619">
    <property type="entry name" value="Flavodoxin"/>
</dbReference>
<reference evidence="9" key="1">
    <citation type="journal article" date="2022" name="Int. J. Syst. Evol. Microbiol.">
        <title>Prevotella lacticifex sp. nov., isolated from the rumen of cows.</title>
        <authorList>
            <person name="Shinkai T."/>
            <person name="Ikeyama N."/>
            <person name="Kumagai M."/>
            <person name="Ohmori H."/>
            <person name="Sakamoto M."/>
            <person name="Ohkuma M."/>
            <person name="Mitsumori M."/>
        </authorList>
    </citation>
    <scope>NUCLEOTIDE SEQUENCE</scope>
    <source>
        <strain evidence="9">R5076</strain>
    </source>
</reference>
<dbReference type="GeneID" id="72468082"/>
<dbReference type="PIRSF" id="PIRSF038996">
    <property type="entry name" value="FldA"/>
    <property type="match status" value="1"/>
</dbReference>
<evidence type="ECO:0000256" key="5">
    <source>
        <dbReference type="ARBA" id="ARBA00022643"/>
    </source>
</evidence>
<keyword evidence="4 7" id="KW-0285">Flavoprotein</keyword>
<evidence type="ECO:0000256" key="7">
    <source>
        <dbReference type="PIRNR" id="PIRNR038996"/>
    </source>
</evidence>
<protein>
    <recommendedName>
        <fullName evidence="7">Flavodoxin</fullName>
    </recommendedName>
</protein>
<dbReference type="InterPro" id="IPR029039">
    <property type="entry name" value="Flavoprotein-like_sf"/>
</dbReference>
<evidence type="ECO:0000256" key="3">
    <source>
        <dbReference type="ARBA" id="ARBA00022448"/>
    </source>
</evidence>
<evidence type="ECO:0000256" key="1">
    <source>
        <dbReference type="ARBA" id="ARBA00001917"/>
    </source>
</evidence>
<dbReference type="Proteomes" id="UP000825483">
    <property type="component" value="Unassembled WGS sequence"/>
</dbReference>
<dbReference type="PANTHER" id="PTHR42809">
    <property type="entry name" value="FLAVODOXIN 2"/>
    <property type="match status" value="1"/>
</dbReference>
<evidence type="ECO:0000256" key="4">
    <source>
        <dbReference type="ARBA" id="ARBA00022630"/>
    </source>
</evidence>
<dbReference type="Gene3D" id="3.40.50.360">
    <property type="match status" value="1"/>
</dbReference>
<evidence type="ECO:0000313" key="10">
    <source>
        <dbReference type="Proteomes" id="UP000825483"/>
    </source>
</evidence>